<comment type="pathway">
    <text evidence="1 9">Glycan biosynthesis; sucrose metabolism.</text>
</comment>
<evidence type="ECO:0000313" key="14">
    <source>
        <dbReference type="Proteomes" id="UP000242243"/>
    </source>
</evidence>
<dbReference type="InterPro" id="IPR001362">
    <property type="entry name" value="Glyco_hydro_32"/>
</dbReference>
<keyword evidence="15" id="KW-1185">Reference proteome</keyword>
<evidence type="ECO:0000256" key="7">
    <source>
        <dbReference type="ARBA" id="ARBA00033367"/>
    </source>
</evidence>
<reference evidence="13 14" key="1">
    <citation type="submission" date="2016-10" db="EMBL/GenBank/DDBJ databases">
        <authorList>
            <person name="de Groot N.N."/>
        </authorList>
    </citation>
    <scope>NUCLEOTIDE SEQUENCE [LARGE SCALE GENOMIC DNA]</scope>
    <source>
        <strain evidence="13 14">DSM 17073</strain>
    </source>
</reference>
<dbReference type="Proteomes" id="UP000321547">
    <property type="component" value="Unassembled WGS sequence"/>
</dbReference>
<evidence type="ECO:0000256" key="8">
    <source>
        <dbReference type="RuleBase" id="RU362110"/>
    </source>
</evidence>
<keyword evidence="5 8" id="KW-0378">Hydrolase</keyword>
<reference evidence="12 15" key="2">
    <citation type="submission" date="2019-07" db="EMBL/GenBank/DDBJ databases">
        <title>Whole genome shotgun sequence of Halolactibacillus halophilus NBRC 100868.</title>
        <authorList>
            <person name="Hosoyama A."/>
            <person name="Uohara A."/>
            <person name="Ohji S."/>
            <person name="Ichikawa N."/>
        </authorList>
    </citation>
    <scope>NUCLEOTIDE SEQUENCE [LARGE SCALE GENOMIC DNA]</scope>
    <source>
        <strain evidence="12 15">NBRC 100868</strain>
    </source>
</reference>
<evidence type="ECO:0000256" key="6">
    <source>
        <dbReference type="ARBA" id="ARBA00023295"/>
    </source>
</evidence>
<evidence type="ECO:0000256" key="9">
    <source>
        <dbReference type="RuleBase" id="RU365015"/>
    </source>
</evidence>
<gene>
    <name evidence="12" type="primary">sacA</name>
    <name evidence="12" type="ORF">HHA03_11320</name>
    <name evidence="13" type="ORF">SAMN05421839_11640</name>
</gene>
<dbReference type="EC" id="3.2.1.26" evidence="3 8"/>
<organism evidence="13 14">
    <name type="scientific">Halolactibacillus halophilus</name>
    <dbReference type="NCBI Taxonomy" id="306540"/>
    <lineage>
        <taxon>Bacteria</taxon>
        <taxon>Bacillati</taxon>
        <taxon>Bacillota</taxon>
        <taxon>Bacilli</taxon>
        <taxon>Bacillales</taxon>
        <taxon>Bacillaceae</taxon>
        <taxon>Halolactibacillus</taxon>
    </lineage>
</organism>
<dbReference type="GO" id="GO:0005737">
    <property type="term" value="C:cytoplasm"/>
    <property type="evidence" value="ECO:0007669"/>
    <property type="project" value="UniProtKB-SubCell"/>
</dbReference>
<dbReference type="InterPro" id="IPR018053">
    <property type="entry name" value="Glyco_hydro_32_AS"/>
</dbReference>
<dbReference type="InterPro" id="IPR051214">
    <property type="entry name" value="GH32_Enzymes"/>
</dbReference>
<dbReference type="EMBL" id="FOXC01000016">
    <property type="protein sequence ID" value="SFP36866.1"/>
    <property type="molecule type" value="Genomic_DNA"/>
</dbReference>
<keyword evidence="9" id="KW-0119">Carbohydrate metabolism</keyword>
<feature type="domain" description="Glycosyl hydrolase family 32 C-terminal" evidence="11">
    <location>
        <begin position="358"/>
        <end position="466"/>
    </location>
</feature>
<keyword evidence="6 8" id="KW-0326">Glycosidase</keyword>
<evidence type="ECO:0000256" key="1">
    <source>
        <dbReference type="ARBA" id="ARBA00004914"/>
    </source>
</evidence>
<dbReference type="InterPro" id="IPR023296">
    <property type="entry name" value="Glyco_hydro_beta-prop_sf"/>
</dbReference>
<evidence type="ECO:0000259" key="10">
    <source>
        <dbReference type="Pfam" id="PF00251"/>
    </source>
</evidence>
<comment type="similarity">
    <text evidence="2 8">Belongs to the glycosyl hydrolase 32 family.</text>
</comment>
<dbReference type="Proteomes" id="UP000242243">
    <property type="component" value="Unassembled WGS sequence"/>
</dbReference>
<sequence>MNPLHDELKQRYEAMMASFKKTEDDPYRLHFHVMPPTGWLNDPNGAIHVDGVYHLYYQYSPYDAAGGLKYWGHYTSRDLVHFKDNGLALLPDQPYDLHGVYSGSAFEENGVMHYFYTGNVKHLGDHDYILSGREQNTIHAVSYDKGMTIEKKDVVIDASDYPAEYSNHIRDPKIRKINDVYYMILGARNRNDEGLVILYQSTNLTDWTYHGPYFGPLKGMGYMWECPDFFELDGEDVLILSPQGVNQDGFLYQNVYQSGYYLGEMNADEVTFTPTSQFNELDRGFDFYAPQTFEDEAGNHIMWAWMGLPDADYDNPLEYGWQHAMTLPRVLTVENHQLIQKPHPNYQVLRKQEDVRSLHLSEGAYEYFTGTAAELLVTIDDVTKLTLTIRSDVTLTYDDETKQLTLALGEAGRGRKTRTIELTQLKQLQCFIDQSSLEVFINDGEYVMTSRMYPQPDEEKIELTGEATGTLTHWLLEQKNKS</sequence>
<dbReference type="GO" id="GO:0005985">
    <property type="term" value="P:sucrose metabolic process"/>
    <property type="evidence" value="ECO:0007669"/>
    <property type="project" value="UniProtKB-UniPathway"/>
</dbReference>
<proteinExistence type="inferred from homology"/>
<evidence type="ECO:0000256" key="3">
    <source>
        <dbReference type="ARBA" id="ARBA00012758"/>
    </source>
</evidence>
<dbReference type="RefSeq" id="WP_089831879.1">
    <property type="nucleotide sequence ID" value="NZ_BJWI01000012.1"/>
</dbReference>
<dbReference type="Gene3D" id="2.115.10.20">
    <property type="entry name" value="Glycosyl hydrolase domain, family 43"/>
    <property type="match status" value="1"/>
</dbReference>
<comment type="catalytic activity">
    <reaction evidence="8">
        <text>Hydrolysis of terminal non-reducing beta-D-fructofuranoside residues in beta-D-fructofuranosides.</text>
        <dbReference type="EC" id="3.2.1.26"/>
    </reaction>
</comment>
<feature type="domain" description="Glycosyl hydrolase family 32 N-terminal" evidence="10">
    <location>
        <begin position="32"/>
        <end position="342"/>
    </location>
</feature>
<dbReference type="STRING" id="306540.SAMN05421839_11640"/>
<evidence type="ECO:0000259" key="11">
    <source>
        <dbReference type="Pfam" id="PF08244"/>
    </source>
</evidence>
<dbReference type="PANTHER" id="PTHR43101">
    <property type="entry name" value="BETA-FRUCTOSIDASE"/>
    <property type="match status" value="1"/>
</dbReference>
<evidence type="ECO:0000313" key="13">
    <source>
        <dbReference type="EMBL" id="SFP36866.1"/>
    </source>
</evidence>
<dbReference type="NCBIfam" id="TIGR01322">
    <property type="entry name" value="scrB_fam"/>
    <property type="match status" value="1"/>
</dbReference>
<evidence type="ECO:0000256" key="5">
    <source>
        <dbReference type="ARBA" id="ARBA00022801"/>
    </source>
</evidence>
<dbReference type="Pfam" id="PF08244">
    <property type="entry name" value="Glyco_hydro_32C"/>
    <property type="match status" value="1"/>
</dbReference>
<comment type="function">
    <text evidence="9">Enables the bacterium to metabolize sucrose as a sole carbon source.</text>
</comment>
<dbReference type="InterPro" id="IPR013148">
    <property type="entry name" value="Glyco_hydro_32_N"/>
</dbReference>
<dbReference type="Pfam" id="PF00251">
    <property type="entry name" value="Glyco_hydro_32N"/>
    <property type="match status" value="1"/>
</dbReference>
<dbReference type="Gene3D" id="2.60.120.560">
    <property type="entry name" value="Exo-inulinase, domain 1"/>
    <property type="match status" value="1"/>
</dbReference>
<dbReference type="SUPFAM" id="SSF75005">
    <property type="entry name" value="Arabinanase/levansucrase/invertase"/>
    <property type="match status" value="1"/>
</dbReference>
<evidence type="ECO:0000256" key="4">
    <source>
        <dbReference type="ARBA" id="ARBA00019623"/>
    </source>
</evidence>
<dbReference type="SUPFAM" id="SSF49899">
    <property type="entry name" value="Concanavalin A-like lectins/glucanases"/>
    <property type="match status" value="1"/>
</dbReference>
<comment type="subcellular location">
    <subcellularLocation>
        <location evidence="9">Cytoplasm</location>
    </subcellularLocation>
</comment>
<name>A0A1I5PT86_9BACI</name>
<protein>
    <recommendedName>
        <fullName evidence="4 8">Sucrose-6-phosphate hydrolase</fullName>
        <ecNumber evidence="3 8">3.2.1.26</ecNumber>
    </recommendedName>
    <alternativeName>
        <fullName evidence="7 9">Invertase</fullName>
    </alternativeName>
</protein>
<dbReference type="SMART" id="SM00640">
    <property type="entry name" value="Glyco_32"/>
    <property type="match status" value="1"/>
</dbReference>
<dbReference type="InterPro" id="IPR006232">
    <property type="entry name" value="Suc6P_hydrolase"/>
</dbReference>
<dbReference type="GO" id="GO:0004564">
    <property type="term" value="F:beta-fructofuranosidase activity"/>
    <property type="evidence" value="ECO:0007669"/>
    <property type="project" value="UniProtKB-EC"/>
</dbReference>
<dbReference type="PROSITE" id="PS00609">
    <property type="entry name" value="GLYCOSYL_HYDROL_F32"/>
    <property type="match status" value="1"/>
</dbReference>
<evidence type="ECO:0000313" key="12">
    <source>
        <dbReference type="EMBL" id="GEM01600.1"/>
    </source>
</evidence>
<evidence type="ECO:0000256" key="2">
    <source>
        <dbReference type="ARBA" id="ARBA00009902"/>
    </source>
</evidence>
<dbReference type="PANTHER" id="PTHR43101:SF1">
    <property type="entry name" value="BETA-FRUCTOSIDASE"/>
    <property type="match status" value="1"/>
</dbReference>
<dbReference type="EMBL" id="BJWI01000012">
    <property type="protein sequence ID" value="GEM01600.1"/>
    <property type="molecule type" value="Genomic_DNA"/>
</dbReference>
<dbReference type="UniPathway" id="UPA00238"/>
<dbReference type="InterPro" id="IPR013320">
    <property type="entry name" value="ConA-like_dom_sf"/>
</dbReference>
<keyword evidence="9" id="KW-0963">Cytoplasm</keyword>
<accession>A0A1I5PT86</accession>
<dbReference type="AlphaFoldDB" id="A0A1I5PT86"/>
<dbReference type="InterPro" id="IPR013189">
    <property type="entry name" value="Glyco_hydro_32_C"/>
</dbReference>
<evidence type="ECO:0000313" key="15">
    <source>
        <dbReference type="Proteomes" id="UP000321547"/>
    </source>
</evidence>
<dbReference type="OrthoDB" id="9759709at2"/>
<dbReference type="CDD" id="cd18623">
    <property type="entry name" value="GH32_ScrB-like"/>
    <property type="match status" value="1"/>
</dbReference>